<name>A0A0B3VXF1_9FIRM</name>
<dbReference type="InterPro" id="IPR000014">
    <property type="entry name" value="PAS"/>
</dbReference>
<dbReference type="SUPFAM" id="SSF55785">
    <property type="entry name" value="PYP-like sensor domain (PAS domain)"/>
    <property type="match status" value="1"/>
</dbReference>
<reference evidence="2 3" key="1">
    <citation type="submission" date="2014-12" db="EMBL/GenBank/DDBJ databases">
        <title>Draft genome sequence of Terrisporobacter sp. 08-306576, isolated from the blood culture of a bacteremia patient.</title>
        <authorList>
            <person name="Lund L.C."/>
            <person name="Sydenham T.V."/>
            <person name="Hogh S.V."/>
            <person name="Skov M.N."/>
            <person name="Kemp M."/>
            <person name="Justesen U.S."/>
        </authorList>
    </citation>
    <scope>NUCLEOTIDE SEQUENCE [LARGE SCALE GENOMIC DNA]</scope>
    <source>
        <strain evidence="2 3">08-306576</strain>
    </source>
</reference>
<dbReference type="PROSITE" id="PS50113">
    <property type="entry name" value="PAC"/>
    <property type="match status" value="1"/>
</dbReference>
<dbReference type="RefSeq" id="WP_039679595.1">
    <property type="nucleotide sequence ID" value="NZ_JWHR01000080.1"/>
</dbReference>
<dbReference type="STRING" id="1577792.QX51_09075"/>
<comment type="caution">
    <text evidence="2">The sequence shown here is derived from an EMBL/GenBank/DDBJ whole genome shotgun (WGS) entry which is preliminary data.</text>
</comment>
<evidence type="ECO:0000259" key="1">
    <source>
        <dbReference type="PROSITE" id="PS50113"/>
    </source>
</evidence>
<dbReference type="Gene3D" id="3.30.450.20">
    <property type="entry name" value="PAS domain"/>
    <property type="match status" value="2"/>
</dbReference>
<dbReference type="EMBL" id="JWHR01000080">
    <property type="protein sequence ID" value="KHS57274.1"/>
    <property type="molecule type" value="Genomic_DNA"/>
</dbReference>
<protein>
    <recommendedName>
        <fullName evidence="1">PAC domain-containing protein</fullName>
    </recommendedName>
</protein>
<gene>
    <name evidence="2" type="ORF">QX51_09075</name>
</gene>
<organism evidence="2 3">
    <name type="scientific">Terrisporobacter othiniensis</name>
    <dbReference type="NCBI Taxonomy" id="1577792"/>
    <lineage>
        <taxon>Bacteria</taxon>
        <taxon>Bacillati</taxon>
        <taxon>Bacillota</taxon>
        <taxon>Clostridia</taxon>
        <taxon>Peptostreptococcales</taxon>
        <taxon>Peptostreptococcaceae</taxon>
        <taxon>Terrisporobacter</taxon>
    </lineage>
</organism>
<accession>A0A0B3VXF1</accession>
<proteinExistence type="predicted"/>
<feature type="domain" description="PAC" evidence="1">
    <location>
        <begin position="191"/>
        <end position="247"/>
    </location>
</feature>
<dbReference type="Proteomes" id="UP000031189">
    <property type="component" value="Unassembled WGS sequence"/>
</dbReference>
<dbReference type="NCBIfam" id="TIGR00229">
    <property type="entry name" value="sensory_box"/>
    <property type="match status" value="1"/>
</dbReference>
<dbReference type="InterPro" id="IPR000700">
    <property type="entry name" value="PAS-assoc_C"/>
</dbReference>
<dbReference type="Pfam" id="PF08448">
    <property type="entry name" value="PAS_4"/>
    <property type="match status" value="1"/>
</dbReference>
<evidence type="ECO:0000313" key="3">
    <source>
        <dbReference type="Proteomes" id="UP000031189"/>
    </source>
</evidence>
<dbReference type="Pfam" id="PF13426">
    <property type="entry name" value="PAS_9"/>
    <property type="match status" value="1"/>
</dbReference>
<dbReference type="AlphaFoldDB" id="A0A0B3VXF1"/>
<dbReference type="InterPro" id="IPR035965">
    <property type="entry name" value="PAS-like_dom_sf"/>
</dbReference>
<dbReference type="InterPro" id="IPR013656">
    <property type="entry name" value="PAS_4"/>
</dbReference>
<dbReference type="CDD" id="cd00130">
    <property type="entry name" value="PAS"/>
    <property type="match status" value="2"/>
</dbReference>
<feature type="non-terminal residue" evidence="2">
    <location>
        <position position="1"/>
    </location>
</feature>
<evidence type="ECO:0000313" key="2">
    <source>
        <dbReference type="EMBL" id="KHS57274.1"/>
    </source>
</evidence>
<sequence length="247" mass="29188">YYLSKKYRIWINIGDMNKILNITDNYIIILDKHFKIKFCNKKALLKTKYTLGDVENSKAEKILDIKNLDINKLSKDSSIKLDLQLYSKDIETIPVSSEVLLDNYNGEESIFIIAKDLCEKTYTREHLEKILDNLKLNCWLKNMNGEYIFVNESYAKELKDNKLNILGKNTSDYWDTEMCNLFTNMDKEVKRSKKYQLIESYSKNEDSELWVETYKAPIFDENNEVKYILGSTKDITLKKNLENKIFT</sequence>
<keyword evidence="3" id="KW-1185">Reference proteome</keyword>